<keyword evidence="2" id="KW-1185">Reference proteome</keyword>
<proteinExistence type="predicted"/>
<reference evidence="1 2" key="1">
    <citation type="journal article" date="2018" name="Front. Plant Sci.">
        <title>Red Clover (Trifolium pratense) and Zigzag Clover (T. medium) - A Picture of Genomic Similarities and Differences.</title>
        <authorList>
            <person name="Dluhosova J."/>
            <person name="Istvanek J."/>
            <person name="Nedelnik J."/>
            <person name="Repkova J."/>
        </authorList>
    </citation>
    <scope>NUCLEOTIDE SEQUENCE [LARGE SCALE GENOMIC DNA]</scope>
    <source>
        <strain evidence="2">cv. 10/8</strain>
        <tissue evidence="1">Leaf</tissue>
    </source>
</reference>
<name>A0A392UMY6_9FABA</name>
<protein>
    <submittedName>
        <fullName evidence="1">Uncharacterized protein</fullName>
    </submittedName>
</protein>
<comment type="caution">
    <text evidence="1">The sequence shown here is derived from an EMBL/GenBank/DDBJ whole genome shotgun (WGS) entry which is preliminary data.</text>
</comment>
<dbReference type="Proteomes" id="UP000265520">
    <property type="component" value="Unassembled WGS sequence"/>
</dbReference>
<sequence length="34" mass="3572">MEGTAPSVAKVGLPKMQLYSDSHGITTNCTSTVF</sequence>
<organism evidence="1 2">
    <name type="scientific">Trifolium medium</name>
    <dbReference type="NCBI Taxonomy" id="97028"/>
    <lineage>
        <taxon>Eukaryota</taxon>
        <taxon>Viridiplantae</taxon>
        <taxon>Streptophyta</taxon>
        <taxon>Embryophyta</taxon>
        <taxon>Tracheophyta</taxon>
        <taxon>Spermatophyta</taxon>
        <taxon>Magnoliopsida</taxon>
        <taxon>eudicotyledons</taxon>
        <taxon>Gunneridae</taxon>
        <taxon>Pentapetalae</taxon>
        <taxon>rosids</taxon>
        <taxon>fabids</taxon>
        <taxon>Fabales</taxon>
        <taxon>Fabaceae</taxon>
        <taxon>Papilionoideae</taxon>
        <taxon>50 kb inversion clade</taxon>
        <taxon>NPAAA clade</taxon>
        <taxon>Hologalegina</taxon>
        <taxon>IRL clade</taxon>
        <taxon>Trifolieae</taxon>
        <taxon>Trifolium</taxon>
    </lineage>
</organism>
<accession>A0A392UMY6</accession>
<dbReference type="AlphaFoldDB" id="A0A392UMY6"/>
<feature type="non-terminal residue" evidence="1">
    <location>
        <position position="34"/>
    </location>
</feature>
<dbReference type="EMBL" id="LXQA010873194">
    <property type="protein sequence ID" value="MCI75003.1"/>
    <property type="molecule type" value="Genomic_DNA"/>
</dbReference>
<evidence type="ECO:0000313" key="1">
    <source>
        <dbReference type="EMBL" id="MCI75003.1"/>
    </source>
</evidence>
<evidence type="ECO:0000313" key="2">
    <source>
        <dbReference type="Proteomes" id="UP000265520"/>
    </source>
</evidence>